<dbReference type="EMBL" id="MU129080">
    <property type="protein sequence ID" value="KAF9507459.1"/>
    <property type="molecule type" value="Genomic_DNA"/>
</dbReference>
<gene>
    <name evidence="1" type="ORF">BS47DRAFT_1398590</name>
</gene>
<sequence length="78" mass="8767">MTHADIVNEILALLDNGTLPKNILLDKSLPSLRDHSLHWIVKGFKKLLGDPDLIQKWLILNQSLLLITHIYGSPMSEG</sequence>
<accession>A0A9P6DQJ7</accession>
<dbReference type="Proteomes" id="UP000886523">
    <property type="component" value="Unassembled WGS sequence"/>
</dbReference>
<dbReference type="OrthoDB" id="3341102at2759"/>
<reference evidence="1" key="1">
    <citation type="journal article" date="2020" name="Nat. Commun.">
        <title>Large-scale genome sequencing of mycorrhizal fungi provides insights into the early evolution of symbiotic traits.</title>
        <authorList>
            <person name="Miyauchi S."/>
            <person name="Kiss E."/>
            <person name="Kuo A."/>
            <person name="Drula E."/>
            <person name="Kohler A."/>
            <person name="Sanchez-Garcia M."/>
            <person name="Morin E."/>
            <person name="Andreopoulos B."/>
            <person name="Barry K.W."/>
            <person name="Bonito G."/>
            <person name="Buee M."/>
            <person name="Carver A."/>
            <person name="Chen C."/>
            <person name="Cichocki N."/>
            <person name="Clum A."/>
            <person name="Culley D."/>
            <person name="Crous P.W."/>
            <person name="Fauchery L."/>
            <person name="Girlanda M."/>
            <person name="Hayes R.D."/>
            <person name="Keri Z."/>
            <person name="LaButti K."/>
            <person name="Lipzen A."/>
            <person name="Lombard V."/>
            <person name="Magnuson J."/>
            <person name="Maillard F."/>
            <person name="Murat C."/>
            <person name="Nolan M."/>
            <person name="Ohm R.A."/>
            <person name="Pangilinan J."/>
            <person name="Pereira M.F."/>
            <person name="Perotto S."/>
            <person name="Peter M."/>
            <person name="Pfister S."/>
            <person name="Riley R."/>
            <person name="Sitrit Y."/>
            <person name="Stielow J.B."/>
            <person name="Szollosi G."/>
            <person name="Zifcakova L."/>
            <person name="Stursova M."/>
            <person name="Spatafora J.W."/>
            <person name="Tedersoo L."/>
            <person name="Vaario L.M."/>
            <person name="Yamada A."/>
            <person name="Yan M."/>
            <person name="Wang P."/>
            <person name="Xu J."/>
            <person name="Bruns T."/>
            <person name="Baldrian P."/>
            <person name="Vilgalys R."/>
            <person name="Dunand C."/>
            <person name="Henrissat B."/>
            <person name="Grigoriev I.V."/>
            <person name="Hibbett D."/>
            <person name="Nagy L.G."/>
            <person name="Martin F.M."/>
        </authorList>
    </citation>
    <scope>NUCLEOTIDE SEQUENCE</scope>
    <source>
        <strain evidence="1">UP504</strain>
    </source>
</reference>
<evidence type="ECO:0000313" key="2">
    <source>
        <dbReference type="Proteomes" id="UP000886523"/>
    </source>
</evidence>
<evidence type="ECO:0000313" key="1">
    <source>
        <dbReference type="EMBL" id="KAF9507459.1"/>
    </source>
</evidence>
<comment type="caution">
    <text evidence="1">The sequence shown here is derived from an EMBL/GenBank/DDBJ whole genome shotgun (WGS) entry which is preliminary data.</text>
</comment>
<keyword evidence="2" id="KW-1185">Reference proteome</keyword>
<organism evidence="1 2">
    <name type="scientific">Hydnum rufescens UP504</name>
    <dbReference type="NCBI Taxonomy" id="1448309"/>
    <lineage>
        <taxon>Eukaryota</taxon>
        <taxon>Fungi</taxon>
        <taxon>Dikarya</taxon>
        <taxon>Basidiomycota</taxon>
        <taxon>Agaricomycotina</taxon>
        <taxon>Agaricomycetes</taxon>
        <taxon>Cantharellales</taxon>
        <taxon>Hydnaceae</taxon>
        <taxon>Hydnum</taxon>
    </lineage>
</organism>
<dbReference type="AlphaFoldDB" id="A0A9P6DQJ7"/>
<proteinExistence type="predicted"/>
<name>A0A9P6DQJ7_9AGAM</name>
<protein>
    <submittedName>
        <fullName evidence="1">Uncharacterized protein</fullName>
    </submittedName>
</protein>